<organism evidence="4 5">
    <name type="scientific">Marinomonas sargassi</name>
    <dbReference type="NCBI Taxonomy" id="2984494"/>
    <lineage>
        <taxon>Bacteria</taxon>
        <taxon>Pseudomonadati</taxon>
        <taxon>Pseudomonadota</taxon>
        <taxon>Gammaproteobacteria</taxon>
        <taxon>Oceanospirillales</taxon>
        <taxon>Oceanospirillaceae</taxon>
        <taxon>Marinomonas</taxon>
    </lineage>
</organism>
<evidence type="ECO:0000259" key="3">
    <source>
        <dbReference type="Pfam" id="PF14240"/>
    </source>
</evidence>
<feature type="compositionally biased region" description="Low complexity" evidence="1">
    <location>
        <begin position="356"/>
        <end position="365"/>
    </location>
</feature>
<keyword evidence="2" id="KW-0732">Signal</keyword>
<accession>A0ABT2YSR4</accession>
<feature type="region of interest" description="Disordered" evidence="1">
    <location>
        <begin position="23"/>
        <end position="60"/>
    </location>
</feature>
<keyword evidence="5" id="KW-1185">Reference proteome</keyword>
<evidence type="ECO:0000256" key="2">
    <source>
        <dbReference type="SAM" id="SignalP"/>
    </source>
</evidence>
<dbReference type="RefSeq" id="WP_263530057.1">
    <property type="nucleotide sequence ID" value="NZ_JAOVZB010000003.1"/>
</dbReference>
<dbReference type="EMBL" id="JAOVZB010000003">
    <property type="protein sequence ID" value="MCV2402674.1"/>
    <property type="molecule type" value="Genomic_DNA"/>
</dbReference>
<name>A0ABT2YSR4_9GAMM</name>
<evidence type="ECO:0000256" key="1">
    <source>
        <dbReference type="SAM" id="MobiDB-lite"/>
    </source>
</evidence>
<sequence length="447" mass="48006">MTKSHYLFAVLTTSAVLTACSSSLPDDEHPTQKNHSHHNGHSHNGHSHNNNSNRESHVPLQSASTLYSQINLSLFNPSAMSQTPEIVSCTLENGLQSECAQMTVKYKPDDLEVGPFCPKSLDEDGGIWQWDGDKEGLYRLDGEFFEMLKAQGYSFYNDEGQVFITGDGAKPKYPNTCINMRADKEVEMTLLIPTNPMKAATPNELGTVSKVGISLSGVPIFSDAPSVLRTGHLPALDTCAGHVDPGGWYHYHGTASDINTVYEKEGVQAECQLTQSSSALFGYAFDGIGIYGSTEENGEEPTDLDACNGHVGYVPNKLEKVYHYHASTNFPNLPKCLIGVMAKNNFSTTAKAGVGAEGVGAKQGQPPEQGRPDRRQGGNGQEVNERGMGIPPGFEEAATKLGITADELFNALNNAGGPNANLAEVAKVLGVSEAELKAALPEPPPRR</sequence>
<feature type="domain" description="YHYH" evidence="3">
    <location>
        <begin position="192"/>
        <end position="294"/>
    </location>
</feature>
<protein>
    <submittedName>
        <fullName evidence="4">YHYH protein</fullName>
    </submittedName>
</protein>
<dbReference type="Proteomes" id="UP001209713">
    <property type="component" value="Unassembled WGS sequence"/>
</dbReference>
<evidence type="ECO:0000313" key="5">
    <source>
        <dbReference type="Proteomes" id="UP001209713"/>
    </source>
</evidence>
<dbReference type="Pfam" id="PF14240">
    <property type="entry name" value="YHYH"/>
    <property type="match status" value="1"/>
</dbReference>
<dbReference type="PROSITE" id="PS51257">
    <property type="entry name" value="PROKAR_LIPOPROTEIN"/>
    <property type="match status" value="1"/>
</dbReference>
<evidence type="ECO:0000313" key="4">
    <source>
        <dbReference type="EMBL" id="MCV2402674.1"/>
    </source>
</evidence>
<feature type="signal peptide" evidence="2">
    <location>
        <begin position="1"/>
        <end position="19"/>
    </location>
</feature>
<feature type="chain" id="PRO_5047097416" evidence="2">
    <location>
        <begin position="20"/>
        <end position="447"/>
    </location>
</feature>
<feature type="region of interest" description="Disordered" evidence="1">
    <location>
        <begin position="356"/>
        <end position="397"/>
    </location>
</feature>
<dbReference type="InterPro" id="IPR025924">
    <property type="entry name" value="YHYH_dom"/>
</dbReference>
<gene>
    <name evidence="4" type="ORF">OFY17_07240</name>
</gene>
<comment type="caution">
    <text evidence="4">The sequence shown here is derived from an EMBL/GenBank/DDBJ whole genome shotgun (WGS) entry which is preliminary data.</text>
</comment>
<reference evidence="4 5" key="1">
    <citation type="submission" date="2022-10" db="EMBL/GenBank/DDBJ databases">
        <title>Marinomonas transparenta sp. nov. and Marinomonas sargassi sp. nov., isolated from marine alga (Sargassum natans (L.) Gaillon).</title>
        <authorList>
            <person name="Wang Y."/>
        </authorList>
    </citation>
    <scope>NUCLEOTIDE SEQUENCE [LARGE SCALE GENOMIC DNA]</scope>
    <source>
        <strain evidence="4 5">C2222</strain>
    </source>
</reference>
<feature type="compositionally biased region" description="Basic residues" evidence="1">
    <location>
        <begin position="32"/>
        <end position="46"/>
    </location>
</feature>
<proteinExistence type="predicted"/>